<name>A0ABM1YSZ7_AEDAL</name>
<reference evidence="6" key="1">
    <citation type="journal article" date="2015" name="Proc. Natl. Acad. Sci. U.S.A.">
        <title>Genome sequence of the Asian Tiger mosquito, Aedes albopictus, reveals insights into its biology, genetics, and evolution.</title>
        <authorList>
            <person name="Chen X.G."/>
            <person name="Jiang X."/>
            <person name="Gu J."/>
            <person name="Xu M."/>
            <person name="Wu Y."/>
            <person name="Deng Y."/>
            <person name="Zhang C."/>
            <person name="Bonizzoni M."/>
            <person name="Dermauw W."/>
            <person name="Vontas J."/>
            <person name="Armbruster P."/>
            <person name="Huang X."/>
            <person name="Yang Y."/>
            <person name="Zhang H."/>
            <person name="He W."/>
            <person name="Peng H."/>
            <person name="Liu Y."/>
            <person name="Wu K."/>
            <person name="Chen J."/>
            <person name="Lirakis M."/>
            <person name="Topalis P."/>
            <person name="Van Leeuwen T."/>
            <person name="Hall A.B."/>
            <person name="Jiang X."/>
            <person name="Thorpe C."/>
            <person name="Mueller R.L."/>
            <person name="Sun C."/>
            <person name="Waterhouse R.M."/>
            <person name="Yan G."/>
            <person name="Tu Z.J."/>
            <person name="Fang X."/>
            <person name="James A.A."/>
        </authorList>
    </citation>
    <scope>NUCLEOTIDE SEQUENCE [LARGE SCALE GENOMIC DNA]</scope>
    <source>
        <strain evidence="6">Foshan</strain>
    </source>
</reference>
<dbReference type="Pfam" id="PF05380">
    <property type="entry name" value="Peptidase_A17"/>
    <property type="match status" value="1"/>
</dbReference>
<evidence type="ECO:0000313" key="6">
    <source>
        <dbReference type="Proteomes" id="UP000069940"/>
    </source>
</evidence>
<dbReference type="InterPro" id="IPR008042">
    <property type="entry name" value="Retrotrans_Pao"/>
</dbReference>
<dbReference type="Proteomes" id="UP000069940">
    <property type="component" value="Unassembled WGS sequence"/>
</dbReference>
<evidence type="ECO:0000259" key="3">
    <source>
        <dbReference type="PROSITE" id="PS50158"/>
    </source>
</evidence>
<dbReference type="InterPro" id="IPR036397">
    <property type="entry name" value="RNaseH_sf"/>
</dbReference>
<dbReference type="InterPro" id="IPR012337">
    <property type="entry name" value="RNaseH-like_sf"/>
</dbReference>
<sequence length="1767" mass="199284">MATKKVKDKKLKDKLVARRSLVSSLETVEHFVENYEEDRDFPQVPIQADLEKLDSGDAPLVKHLQERREFDSRYCATKGWLMNRRVVDMNETINPQVNNPPVPPTFHLRLPKIDLPKFDGDYSRWLSFRDTFKSMVHDVRDIPLVAKLQFLLQSLEGEARKPFETVDIEAANYSTTWEALLKRYDDRRFLKKQLYRTLHDLAPVRKESAQDLHNLVDDFQRHVKALAKLGEAVETWDTPLVCMLSYKIDPATLRAWEEHAASSNDVGYDACIEFLYQRVRILQTVSSEIQHRSQSASTKVAGAQPFSRKSSNTKAVANAATTASSRPNPPSCIACVEKHLLFQCPSFQGMAVGQRRELISQKRLCWNCFKSSHIARNCDSKHTCRHCHERHHSLLHQAASPSKPTSNPAVQQSNQPTIQPEISAGSEIPAVEVSIPAHRTSPSTVFLSTVAVWIKDRFGKHHSARALIDSGSQSNFISKKLARRLCLKPERVSVPITGIGEATVTVTQSVVSTILSKHGEFSSALEFLVLPKPTAELPSSNVDVSTWKIPSNVHLADPTFNISGPIDLLLGIELVHEYLKGGRIFLGEGSPVLFETVFGWAVVGRWYGSTVPCSPICHAALTQRNLESILERFWTLEAVEPGSLLSPEEASCEQLYKTTTTRNSFGRYVVRLPRTEEPTIRIGESRSIAERRMLSIERRLQRDETTRAAYNEFMAEYLRLGHMRKIADPPNDSIEHCYLPHHAVFKTTSTTTKTRVVFDASCRTTSEHSLNDTLLVEAVVQEDLLSIVLRFRTKPIALVADIEKMYRQIEVHQDDQPLQRILWREQPSDPISTFELQTVTYGTSCAPYLATRTLAKLAEDEGETYPLAKAAVIEDFYVDDFISGAKDLRTALQVRRQTSDMLDSAGFPLRKWASNSSEVLAEIPEAERGIQPFYDLSDSQSVTTLGLVWEPSSDILRFNIRLPLPAVVLTRRIVLSYIAQIYDPLGLVGPVISAAKQYMQRLWKLSSPDGKPCSWDEPLPEKMQHEWKEFHTNLSLLGELRVPRFASVAGKACFQLHFFSDASEKAYGACVYMRSEDNHHNVYVQLLAAKSKVAPSKTKHSIARLELCGATLAVQLYQKVIASLKTTVDVFFWVDATTVLHWLNSPPSRWKTFVGNRVSKIQEATVGFPWNHVPGKENPADDISRGLSPTELLHQERWWTGPAWLKLNQDFWPNQPVDVASSAEALLEGRQQCLVSLTPPNDPFCDLLFNRYSSYTKLRRTVAYILRYIRALRVSAARSHPEGACAASTTISSETSTYLTARDLQDAELSLCRLSQRETFPRELRALRANQPVEKSSSMKWIMPEISDDGLIRVGGRIRHSKAPEAMKHPIIITKKHRLAFLLADHYHRTLLHAGPQLMTSAIRNKFWVLGGRDLLRQVYHQCHTCFRRKPVLIQQATADLPSTRVIPSRPFSISGVDYCGPVYLRAAHRRASPTKAYIAVFVCFSTRSVHLELVGDLSTAAFLAALKRFVARRGKVSEIHSDNATNYKGAANELNQLYKLLKSDNSSRRLIFDWCANSEITWKFIPPRAPHFGGLWEAAVKSTKTQLLKEVGNTTVSYEEMLTLLVQVEMCLNSRPITELSNDPSDLQALTPGHFLVGTNLQAIPEPDLKQTPDNRLNRWQLMQKRLQAIWKRWSTEYLQQLQARSTKGIKPSINIQAGRLVIIKDDNLPPAQWPLGRITKVHPGPDGVVRVVTLRTGTADSMTRPVAKLAFLPMPDDNSEAEGST</sequence>
<keyword evidence="1" id="KW-0863">Zinc-finger</keyword>
<dbReference type="PROSITE" id="PS50158">
    <property type="entry name" value="ZF_CCHC"/>
    <property type="match status" value="1"/>
</dbReference>
<dbReference type="Pfam" id="PF17921">
    <property type="entry name" value="Integrase_H2C2"/>
    <property type="match status" value="1"/>
</dbReference>
<dbReference type="RefSeq" id="XP_062713425.1">
    <property type="nucleotide sequence ID" value="XM_062857441.1"/>
</dbReference>
<reference evidence="5" key="2">
    <citation type="submission" date="2025-05" db="UniProtKB">
        <authorList>
            <consortium name="EnsemblMetazoa"/>
        </authorList>
    </citation>
    <scope>IDENTIFICATION</scope>
    <source>
        <strain evidence="5">Foshan</strain>
    </source>
</reference>
<accession>A0ABM1YSZ7</accession>
<keyword evidence="6" id="KW-1185">Reference proteome</keyword>
<dbReference type="Pfam" id="PF18701">
    <property type="entry name" value="DUF5641"/>
    <property type="match status" value="1"/>
</dbReference>
<dbReference type="InterPro" id="IPR040676">
    <property type="entry name" value="DUF5641"/>
</dbReference>
<evidence type="ECO:0000256" key="1">
    <source>
        <dbReference type="PROSITE-ProRule" id="PRU00047"/>
    </source>
</evidence>
<dbReference type="Pfam" id="PF03564">
    <property type="entry name" value="DUF1759"/>
    <property type="match status" value="1"/>
</dbReference>
<dbReference type="InterPro" id="IPR001878">
    <property type="entry name" value="Znf_CCHC"/>
</dbReference>
<evidence type="ECO:0000259" key="4">
    <source>
        <dbReference type="PROSITE" id="PS50994"/>
    </source>
</evidence>
<dbReference type="InterPro" id="IPR001584">
    <property type="entry name" value="Integrase_cat-core"/>
</dbReference>
<feature type="domain" description="CCHC-type" evidence="3">
    <location>
        <begin position="365"/>
        <end position="378"/>
    </location>
</feature>
<dbReference type="SUPFAM" id="SSF56672">
    <property type="entry name" value="DNA/RNA polymerases"/>
    <property type="match status" value="1"/>
</dbReference>
<dbReference type="EnsemblMetazoa" id="AALFPA23_011905.R16927">
    <property type="protein sequence ID" value="AALFPA23_011905.P16927"/>
    <property type="gene ID" value="AALFPA23_011905"/>
</dbReference>
<dbReference type="PANTHER" id="PTHR47331:SF1">
    <property type="entry name" value="GAG-LIKE PROTEIN"/>
    <property type="match status" value="1"/>
</dbReference>
<dbReference type="SUPFAM" id="SSF53098">
    <property type="entry name" value="Ribonuclease H-like"/>
    <property type="match status" value="1"/>
</dbReference>
<dbReference type="InterPro" id="IPR041588">
    <property type="entry name" value="Integrase_H2C2"/>
</dbReference>
<keyword evidence="1" id="KW-0862">Zinc</keyword>
<feature type="domain" description="Integrase catalytic" evidence="4">
    <location>
        <begin position="1447"/>
        <end position="1641"/>
    </location>
</feature>
<organism evidence="5 6">
    <name type="scientific">Aedes albopictus</name>
    <name type="common">Asian tiger mosquito</name>
    <name type="synonym">Stegomyia albopicta</name>
    <dbReference type="NCBI Taxonomy" id="7160"/>
    <lineage>
        <taxon>Eukaryota</taxon>
        <taxon>Metazoa</taxon>
        <taxon>Ecdysozoa</taxon>
        <taxon>Arthropoda</taxon>
        <taxon>Hexapoda</taxon>
        <taxon>Insecta</taxon>
        <taxon>Pterygota</taxon>
        <taxon>Neoptera</taxon>
        <taxon>Endopterygota</taxon>
        <taxon>Diptera</taxon>
        <taxon>Nematocera</taxon>
        <taxon>Culicoidea</taxon>
        <taxon>Culicidae</taxon>
        <taxon>Culicinae</taxon>
        <taxon>Aedini</taxon>
        <taxon>Aedes</taxon>
        <taxon>Stegomyia</taxon>
    </lineage>
</organism>
<dbReference type="PROSITE" id="PS50994">
    <property type="entry name" value="INTEGRASE"/>
    <property type="match status" value="1"/>
</dbReference>
<dbReference type="GeneID" id="134290324"/>
<dbReference type="Gene3D" id="3.30.420.10">
    <property type="entry name" value="Ribonuclease H-like superfamily/Ribonuclease H"/>
    <property type="match status" value="1"/>
</dbReference>
<dbReference type="CDD" id="cd00303">
    <property type="entry name" value="retropepsin_like"/>
    <property type="match status" value="1"/>
</dbReference>
<evidence type="ECO:0000256" key="2">
    <source>
        <dbReference type="SAM" id="MobiDB-lite"/>
    </source>
</evidence>
<dbReference type="PANTHER" id="PTHR47331">
    <property type="entry name" value="PHD-TYPE DOMAIN-CONTAINING PROTEIN"/>
    <property type="match status" value="1"/>
</dbReference>
<dbReference type="InterPro" id="IPR005312">
    <property type="entry name" value="DUF1759"/>
</dbReference>
<keyword evidence="1" id="KW-0479">Metal-binding</keyword>
<dbReference type="Gene3D" id="2.40.70.10">
    <property type="entry name" value="Acid Proteases"/>
    <property type="match status" value="1"/>
</dbReference>
<evidence type="ECO:0000313" key="5">
    <source>
        <dbReference type="EnsemblMetazoa" id="AALFPA23_011905.P16927"/>
    </source>
</evidence>
<protein>
    <recommendedName>
        <fullName evidence="7">Endonuclease</fullName>
    </recommendedName>
</protein>
<dbReference type="InterPro" id="IPR021109">
    <property type="entry name" value="Peptidase_aspartic_dom_sf"/>
</dbReference>
<dbReference type="InterPro" id="IPR043502">
    <property type="entry name" value="DNA/RNA_pol_sf"/>
</dbReference>
<evidence type="ECO:0008006" key="7">
    <source>
        <dbReference type="Google" id="ProtNLM"/>
    </source>
</evidence>
<proteinExistence type="predicted"/>
<feature type="region of interest" description="Disordered" evidence="2">
    <location>
        <begin position="395"/>
        <end position="414"/>
    </location>
</feature>
<feature type="compositionally biased region" description="Polar residues" evidence="2">
    <location>
        <begin position="399"/>
        <end position="414"/>
    </location>
</feature>